<dbReference type="STRING" id="318479.A0A0N4ULA6"/>
<dbReference type="GO" id="GO:0097542">
    <property type="term" value="C:ciliary tip"/>
    <property type="evidence" value="ECO:0007669"/>
    <property type="project" value="TreeGrafter"/>
</dbReference>
<evidence type="ECO:0000259" key="1">
    <source>
        <dbReference type="Pfam" id="PF21050"/>
    </source>
</evidence>
<dbReference type="GO" id="GO:0005814">
    <property type="term" value="C:centriole"/>
    <property type="evidence" value="ECO:0007669"/>
    <property type="project" value="TreeGrafter"/>
</dbReference>
<protein>
    <recommendedName>
        <fullName evidence="1">LisH domain-containing protein</fullName>
    </recommendedName>
</protein>
<dbReference type="PANTHER" id="PTHR14881">
    <property type="entry name" value="LISH DOMAIN-CONTAINING PROTEIN ARMC9"/>
    <property type="match status" value="1"/>
</dbReference>
<dbReference type="AlphaFoldDB" id="A0A0N4ULA6"/>
<evidence type="ECO:0000313" key="3">
    <source>
        <dbReference type="Proteomes" id="UP000038040"/>
    </source>
</evidence>
<dbReference type="GO" id="GO:0036064">
    <property type="term" value="C:ciliary basal body"/>
    <property type="evidence" value="ECO:0007669"/>
    <property type="project" value="InterPro"/>
</dbReference>
<dbReference type="OrthoDB" id="193023at2759"/>
<dbReference type="InterPro" id="IPR048959">
    <property type="entry name" value="ARMC9_ARM_dom"/>
</dbReference>
<gene>
    <name evidence="2" type="ORF">DME_LOCUS10420</name>
</gene>
<dbReference type="EMBL" id="UYYG01001216">
    <property type="protein sequence ID" value="VDN60447.1"/>
    <property type="molecule type" value="Genomic_DNA"/>
</dbReference>
<dbReference type="Proteomes" id="UP000274756">
    <property type="component" value="Unassembled WGS sequence"/>
</dbReference>
<accession>A0A0N4ULA6</accession>
<dbReference type="GO" id="GO:0060271">
    <property type="term" value="P:cilium assembly"/>
    <property type="evidence" value="ECO:0007669"/>
    <property type="project" value="InterPro"/>
</dbReference>
<dbReference type="InterPro" id="IPR040369">
    <property type="entry name" value="ARMC9"/>
</dbReference>
<proteinExistence type="predicted"/>
<sequence>MENFFQILLSTIFSAGDNDIKEELSRLLNVLSSFELGRNYLLANNQGKDLLQLLIDCLKTKKLINYSCDNIIATLQKLSYKSIVQKELIRIGTIEWLPQVYCDTKINDYLLEYGLSLFINLSINSLSHSVIFRINNIIVNVFKKLLNINNTKICKYINGILYIIFGIGGVRVRAKENNFIELLEKKLNHCYDDSVQIPLIMKLLKRGFYFILCNKI</sequence>
<reference evidence="5" key="1">
    <citation type="submission" date="2017-02" db="UniProtKB">
        <authorList>
            <consortium name="WormBaseParasite"/>
        </authorList>
    </citation>
    <scope>IDENTIFICATION</scope>
</reference>
<dbReference type="Proteomes" id="UP000038040">
    <property type="component" value="Unplaced"/>
</dbReference>
<evidence type="ECO:0000313" key="4">
    <source>
        <dbReference type="Proteomes" id="UP000274756"/>
    </source>
</evidence>
<name>A0A0N4ULA6_DRAME</name>
<reference evidence="2 4" key="2">
    <citation type="submission" date="2018-11" db="EMBL/GenBank/DDBJ databases">
        <authorList>
            <consortium name="Pathogen Informatics"/>
        </authorList>
    </citation>
    <scope>NUCLEOTIDE SEQUENCE [LARGE SCALE GENOMIC DNA]</scope>
</reference>
<feature type="domain" description="LisH" evidence="1">
    <location>
        <begin position="88"/>
        <end position="204"/>
    </location>
</feature>
<dbReference type="PANTHER" id="PTHR14881:SF4">
    <property type="entry name" value="LISH DOMAIN-CONTAINING PROTEIN ARMC9"/>
    <property type="match status" value="1"/>
</dbReference>
<dbReference type="Pfam" id="PF21050">
    <property type="entry name" value="ARMC9_ARM"/>
    <property type="match status" value="1"/>
</dbReference>
<organism evidence="3 5">
    <name type="scientific">Dracunculus medinensis</name>
    <name type="common">Guinea worm</name>
    <dbReference type="NCBI Taxonomy" id="318479"/>
    <lineage>
        <taxon>Eukaryota</taxon>
        <taxon>Metazoa</taxon>
        <taxon>Ecdysozoa</taxon>
        <taxon>Nematoda</taxon>
        <taxon>Chromadorea</taxon>
        <taxon>Rhabditida</taxon>
        <taxon>Spirurina</taxon>
        <taxon>Dracunculoidea</taxon>
        <taxon>Dracunculidae</taxon>
        <taxon>Dracunculus</taxon>
    </lineage>
</organism>
<keyword evidence="4" id="KW-1185">Reference proteome</keyword>
<evidence type="ECO:0000313" key="5">
    <source>
        <dbReference type="WBParaSite" id="DME_0000857301-mRNA-1"/>
    </source>
</evidence>
<dbReference type="SUPFAM" id="SSF48371">
    <property type="entry name" value="ARM repeat"/>
    <property type="match status" value="1"/>
</dbReference>
<dbReference type="InterPro" id="IPR016024">
    <property type="entry name" value="ARM-type_fold"/>
</dbReference>
<dbReference type="WBParaSite" id="DME_0000857301-mRNA-1">
    <property type="protein sequence ID" value="DME_0000857301-mRNA-1"/>
    <property type="gene ID" value="DME_0000857301"/>
</dbReference>
<evidence type="ECO:0000313" key="2">
    <source>
        <dbReference type="EMBL" id="VDN60447.1"/>
    </source>
</evidence>